<dbReference type="AlphaFoldDB" id="A0A1M7DJM9"/>
<evidence type="ECO:0000313" key="2">
    <source>
        <dbReference type="Proteomes" id="UP000184191"/>
    </source>
</evidence>
<reference evidence="2" key="1">
    <citation type="submission" date="2016-11" db="EMBL/GenBank/DDBJ databases">
        <authorList>
            <person name="Varghese N."/>
            <person name="Submissions S."/>
        </authorList>
    </citation>
    <scope>NUCLEOTIDE SEQUENCE [LARGE SCALE GENOMIC DNA]</scope>
    <source>
        <strain evidence="2">DSM 29327</strain>
    </source>
</reference>
<organism evidence="1 2">
    <name type="scientific">Roseovarius marisflavi</name>
    <dbReference type="NCBI Taxonomy" id="1054996"/>
    <lineage>
        <taxon>Bacteria</taxon>
        <taxon>Pseudomonadati</taxon>
        <taxon>Pseudomonadota</taxon>
        <taxon>Alphaproteobacteria</taxon>
        <taxon>Rhodobacterales</taxon>
        <taxon>Roseobacteraceae</taxon>
        <taxon>Roseovarius</taxon>
    </lineage>
</organism>
<gene>
    <name evidence="1" type="ORF">SAMN05444414_14221</name>
</gene>
<evidence type="ECO:0000313" key="1">
    <source>
        <dbReference type="EMBL" id="SHL79731.1"/>
    </source>
</evidence>
<accession>A0A1M7DJM9</accession>
<protein>
    <submittedName>
        <fullName evidence="1">Uncharacterized protein</fullName>
    </submittedName>
</protein>
<proteinExistence type="predicted"/>
<dbReference type="RefSeq" id="WP_073200860.1">
    <property type="nucleotide sequence ID" value="NZ_FRBN01000042.1"/>
</dbReference>
<name>A0A1M7DJM9_9RHOB</name>
<dbReference type="Proteomes" id="UP000184191">
    <property type="component" value="Unassembled WGS sequence"/>
</dbReference>
<sequence>MAPEKYYAETYDIQTVSKFCQIAGIDPSNAPHARQELEHFAAIYRWEHARTANKAPGKATKRELESLANQTARLLEILAKLSPDAAAAIERQVAADARLGIARDSGAPNGPSLFIRLDDFSDDLMGLSVNLEMLQAVLGGLHDAASTGADTTHKSRSGKTQDFGLLLWLSNIKTFWHAHTDLPFSRDVTQTGEPITNAGSFCLAAFLKIEPDCPTSRVMNGMKYVIKKGNKSTGKIRA</sequence>
<keyword evidence="2" id="KW-1185">Reference proteome</keyword>
<dbReference type="STRING" id="1054996.SAMN05444414_14221"/>
<dbReference type="EMBL" id="FRBN01000042">
    <property type="protein sequence ID" value="SHL79731.1"/>
    <property type="molecule type" value="Genomic_DNA"/>
</dbReference>